<organism evidence="8 9">
    <name type="scientific">SAR86 cluster bacterium</name>
    <dbReference type="NCBI Taxonomy" id="2030880"/>
    <lineage>
        <taxon>Bacteria</taxon>
        <taxon>Pseudomonadati</taxon>
        <taxon>Pseudomonadota</taxon>
        <taxon>Gammaproteobacteria</taxon>
        <taxon>SAR86 cluster</taxon>
    </lineage>
</organism>
<dbReference type="EMBL" id="NVVJ01000040">
    <property type="protein sequence ID" value="PCJ23369.1"/>
    <property type="molecule type" value="Genomic_DNA"/>
</dbReference>
<evidence type="ECO:0000256" key="3">
    <source>
        <dbReference type="ARBA" id="ARBA00023002"/>
    </source>
</evidence>
<feature type="binding site" evidence="6">
    <location>
        <position position="10"/>
    </location>
    <ligand>
        <name>FMN</name>
        <dbReference type="ChEBI" id="CHEBI:58210"/>
    </ligand>
</feature>
<dbReference type="HAMAP" id="MF_01216">
    <property type="entry name" value="Azoreductase_type1"/>
    <property type="match status" value="1"/>
</dbReference>
<feature type="binding site" evidence="6">
    <location>
        <begin position="16"/>
        <end position="18"/>
    </location>
    <ligand>
        <name>FMN</name>
        <dbReference type="ChEBI" id="CHEBI:58210"/>
    </ligand>
</feature>
<comment type="caution">
    <text evidence="6">Lacks conserved residue(s) required for the propagation of feature annotation.</text>
</comment>
<comment type="similarity">
    <text evidence="6">Belongs to the azoreductase type 1 family.</text>
</comment>
<dbReference type="SUPFAM" id="SSF52218">
    <property type="entry name" value="Flavoproteins"/>
    <property type="match status" value="1"/>
</dbReference>
<comment type="subunit">
    <text evidence="6">Homodimer.</text>
</comment>
<accession>A0A2A5AVT8</accession>
<dbReference type="InterPro" id="IPR023048">
    <property type="entry name" value="NADH:quinone_OxRdtase_FMN_depd"/>
</dbReference>
<evidence type="ECO:0000256" key="6">
    <source>
        <dbReference type="HAMAP-Rule" id="MF_01216"/>
    </source>
</evidence>
<evidence type="ECO:0000313" key="9">
    <source>
        <dbReference type="Proteomes" id="UP000218327"/>
    </source>
</evidence>
<evidence type="ECO:0000256" key="2">
    <source>
        <dbReference type="ARBA" id="ARBA00022643"/>
    </source>
</evidence>
<dbReference type="EC" id="1.7.1.17" evidence="6"/>
<dbReference type="InterPro" id="IPR050104">
    <property type="entry name" value="FMN-dep_NADH:Q_OxRdtase_AzoR1"/>
</dbReference>
<dbReference type="Pfam" id="PF02525">
    <property type="entry name" value="Flavodoxin_2"/>
    <property type="match status" value="1"/>
</dbReference>
<evidence type="ECO:0000313" key="8">
    <source>
        <dbReference type="EMBL" id="PCJ23369.1"/>
    </source>
</evidence>
<comment type="function">
    <text evidence="6">Also exhibits azoreductase activity. Catalyzes the reductive cleavage of the azo bond in aromatic azo compounds to the corresponding amines.</text>
</comment>
<evidence type="ECO:0000256" key="1">
    <source>
        <dbReference type="ARBA" id="ARBA00022630"/>
    </source>
</evidence>
<dbReference type="InterPro" id="IPR029039">
    <property type="entry name" value="Flavoprotein-like_sf"/>
</dbReference>
<dbReference type="EC" id="1.6.5.-" evidence="6"/>
<comment type="cofactor">
    <cofactor evidence="6">
        <name>FMN</name>
        <dbReference type="ChEBI" id="CHEBI:58210"/>
    </cofactor>
    <text evidence="6">Binds 1 FMN per subunit.</text>
</comment>
<protein>
    <recommendedName>
        <fullName evidence="6">FMN dependent NADH:quinone oxidoreductase</fullName>
        <ecNumber evidence="6">1.6.5.-</ecNumber>
    </recommendedName>
    <alternativeName>
        <fullName evidence="6">Azo-dye reductase</fullName>
    </alternativeName>
    <alternativeName>
        <fullName evidence="6">FMN-dependent NADH-azo compound oxidoreductase</fullName>
    </alternativeName>
    <alternativeName>
        <fullName evidence="6">FMN-dependent NADH-azoreductase</fullName>
        <ecNumber evidence="6">1.7.1.17</ecNumber>
    </alternativeName>
</protein>
<dbReference type="Proteomes" id="UP000218327">
    <property type="component" value="Unassembled WGS sequence"/>
</dbReference>
<evidence type="ECO:0000256" key="5">
    <source>
        <dbReference type="ARBA" id="ARBA00048542"/>
    </source>
</evidence>
<evidence type="ECO:0000259" key="7">
    <source>
        <dbReference type="Pfam" id="PF02525"/>
    </source>
</evidence>
<dbReference type="GO" id="GO:0016655">
    <property type="term" value="F:oxidoreductase activity, acting on NAD(P)H, quinone or similar compound as acceptor"/>
    <property type="evidence" value="ECO:0007669"/>
    <property type="project" value="InterPro"/>
</dbReference>
<dbReference type="GO" id="GO:0016652">
    <property type="term" value="F:oxidoreductase activity, acting on NAD(P)H as acceptor"/>
    <property type="evidence" value="ECO:0007669"/>
    <property type="project" value="UniProtKB-UniRule"/>
</dbReference>
<comment type="catalytic activity">
    <reaction evidence="6">
        <text>2 a quinone + NADH + H(+) = 2 a 1,4-benzosemiquinone + NAD(+)</text>
        <dbReference type="Rhea" id="RHEA:65952"/>
        <dbReference type="ChEBI" id="CHEBI:15378"/>
        <dbReference type="ChEBI" id="CHEBI:57540"/>
        <dbReference type="ChEBI" id="CHEBI:57945"/>
        <dbReference type="ChEBI" id="CHEBI:132124"/>
        <dbReference type="ChEBI" id="CHEBI:134225"/>
    </reaction>
</comment>
<gene>
    <name evidence="6" type="primary">azoR</name>
    <name evidence="8" type="ORF">COA96_11980</name>
</gene>
<keyword evidence="4 6" id="KW-0520">NAD</keyword>
<feature type="binding site" evidence="6">
    <location>
        <begin position="137"/>
        <end position="140"/>
    </location>
    <ligand>
        <name>FMN</name>
        <dbReference type="ChEBI" id="CHEBI:58210"/>
    </ligand>
</feature>
<keyword evidence="2 6" id="KW-0288">FMN</keyword>
<sequence>MNHILHIDASGRGKPSVSRALSNEIVQKISGKKTRVTYRDVSQGLPFVDEQMINAYYTQKAERSEEQHQAVALSDSIVEELIAADAIVIGLPIYNFSMPAGFKTWSDLAARVGETFKYTEKGPIGLLNGKKAYVAVTSGGTKVGSEIDFLTPWLRHFLSFIGINNVEIIQAEAINRAGDKAIEEARMSIALLQ</sequence>
<dbReference type="PANTHER" id="PTHR43741">
    <property type="entry name" value="FMN-DEPENDENT NADH-AZOREDUCTASE 1"/>
    <property type="match status" value="1"/>
</dbReference>
<comment type="caution">
    <text evidence="8">The sequence shown here is derived from an EMBL/GenBank/DDBJ whole genome shotgun (WGS) entry which is preliminary data.</text>
</comment>
<proteinExistence type="inferred from homology"/>
<dbReference type="AlphaFoldDB" id="A0A2A5AVT8"/>
<dbReference type="GO" id="GO:0010181">
    <property type="term" value="F:FMN binding"/>
    <property type="evidence" value="ECO:0007669"/>
    <property type="project" value="UniProtKB-UniRule"/>
</dbReference>
<name>A0A2A5AVT8_9GAMM</name>
<dbReference type="GO" id="GO:0009055">
    <property type="term" value="F:electron transfer activity"/>
    <property type="evidence" value="ECO:0007669"/>
    <property type="project" value="UniProtKB-UniRule"/>
</dbReference>
<keyword evidence="1 6" id="KW-0285">Flavoprotein</keyword>
<dbReference type="Gene3D" id="3.40.50.360">
    <property type="match status" value="1"/>
</dbReference>
<evidence type="ECO:0000256" key="4">
    <source>
        <dbReference type="ARBA" id="ARBA00023027"/>
    </source>
</evidence>
<comment type="catalytic activity">
    <reaction evidence="5">
        <text>N,N-dimethyl-1,4-phenylenediamine + anthranilate + 2 NAD(+) = 2-(4-dimethylaminophenyl)diazenylbenzoate + 2 NADH + 2 H(+)</text>
        <dbReference type="Rhea" id="RHEA:55872"/>
        <dbReference type="ChEBI" id="CHEBI:15378"/>
        <dbReference type="ChEBI" id="CHEBI:15783"/>
        <dbReference type="ChEBI" id="CHEBI:16567"/>
        <dbReference type="ChEBI" id="CHEBI:57540"/>
        <dbReference type="ChEBI" id="CHEBI:57945"/>
        <dbReference type="ChEBI" id="CHEBI:71579"/>
        <dbReference type="EC" id="1.7.1.17"/>
    </reaction>
    <physiologicalReaction direction="right-to-left" evidence="5">
        <dbReference type="Rhea" id="RHEA:55874"/>
    </physiologicalReaction>
</comment>
<feature type="domain" description="Flavodoxin-like fold" evidence="7">
    <location>
        <begin position="3"/>
        <end position="186"/>
    </location>
</feature>
<dbReference type="PANTHER" id="PTHR43741:SF4">
    <property type="entry name" value="FMN-DEPENDENT NADH:QUINONE OXIDOREDUCTASE"/>
    <property type="match status" value="1"/>
</dbReference>
<comment type="function">
    <text evidence="6">Quinone reductase that provides resistance to thiol-specific stress caused by electrophilic quinones.</text>
</comment>
<keyword evidence="3 6" id="KW-0560">Oxidoreductase</keyword>
<reference evidence="9" key="1">
    <citation type="submission" date="2017-08" db="EMBL/GenBank/DDBJ databases">
        <title>A dynamic microbial community with high functional redundancy inhabits the cold, oxic subseafloor aquifer.</title>
        <authorList>
            <person name="Tully B.J."/>
            <person name="Wheat C.G."/>
            <person name="Glazer B.T."/>
            <person name="Huber J.A."/>
        </authorList>
    </citation>
    <scope>NUCLEOTIDE SEQUENCE [LARGE SCALE GENOMIC DNA]</scope>
</reference>
<dbReference type="InterPro" id="IPR003680">
    <property type="entry name" value="Flavodoxin_fold"/>
</dbReference>